<organism evidence="2 3">
    <name type="scientific">Candidatus Sungiibacteriota bacterium</name>
    <dbReference type="NCBI Taxonomy" id="2750080"/>
    <lineage>
        <taxon>Bacteria</taxon>
        <taxon>Candidatus Sungiibacteriota</taxon>
    </lineage>
</organism>
<keyword evidence="1" id="KW-1133">Transmembrane helix</keyword>
<keyword evidence="1" id="KW-0812">Transmembrane</keyword>
<dbReference type="AlphaFoldDB" id="A0A932VRI7"/>
<keyword evidence="1" id="KW-0472">Membrane</keyword>
<feature type="transmembrane region" description="Helical" evidence="1">
    <location>
        <begin position="65"/>
        <end position="89"/>
    </location>
</feature>
<protein>
    <submittedName>
        <fullName evidence="2">Uncharacterized protein</fullName>
    </submittedName>
</protein>
<evidence type="ECO:0000313" key="2">
    <source>
        <dbReference type="EMBL" id="MBI3630734.1"/>
    </source>
</evidence>
<feature type="non-terminal residue" evidence="2">
    <location>
        <position position="118"/>
    </location>
</feature>
<proteinExistence type="predicted"/>
<dbReference type="EMBL" id="JACQCR010000003">
    <property type="protein sequence ID" value="MBI3630734.1"/>
    <property type="molecule type" value="Genomic_DNA"/>
</dbReference>
<evidence type="ECO:0000256" key="1">
    <source>
        <dbReference type="SAM" id="Phobius"/>
    </source>
</evidence>
<sequence>MSIPGKIIELWMMGRSASSFTRLVVVMAAVSIFALITVLLFMLLAGCMLWFVYLQLTIHGMPPQNALLVLAALMLTLLITALCALIYYWRRLQAVLLHITMVQPQLLAHISTVLDAFA</sequence>
<reference evidence="2" key="1">
    <citation type="submission" date="2020-07" db="EMBL/GenBank/DDBJ databases">
        <title>Huge and variable diversity of episymbiotic CPR bacteria and DPANN archaea in groundwater ecosystems.</title>
        <authorList>
            <person name="He C.Y."/>
            <person name="Keren R."/>
            <person name="Whittaker M."/>
            <person name="Farag I.F."/>
            <person name="Doudna J."/>
            <person name="Cate J.H.D."/>
            <person name="Banfield J.F."/>
        </authorList>
    </citation>
    <scope>NUCLEOTIDE SEQUENCE</scope>
    <source>
        <strain evidence="2">NC_groundwater_973_Pr1_S-0.2um_54_13</strain>
    </source>
</reference>
<feature type="transmembrane region" description="Helical" evidence="1">
    <location>
        <begin position="20"/>
        <end position="53"/>
    </location>
</feature>
<comment type="caution">
    <text evidence="2">The sequence shown here is derived from an EMBL/GenBank/DDBJ whole genome shotgun (WGS) entry which is preliminary data.</text>
</comment>
<dbReference type="Proteomes" id="UP000753196">
    <property type="component" value="Unassembled WGS sequence"/>
</dbReference>
<gene>
    <name evidence="2" type="ORF">HY221_00115</name>
</gene>
<name>A0A932VRI7_9BACT</name>
<accession>A0A932VRI7</accession>
<evidence type="ECO:0000313" key="3">
    <source>
        <dbReference type="Proteomes" id="UP000753196"/>
    </source>
</evidence>